<sequence length="331" mass="35543">MCNDAASSTFIGRVPELWANTCYWHAGLQATLGATVSKTSRSDIAQQVRKASLIYSVPEHCNMAQLLGSPLQEPNGPMSAFGSPVHSDQGPLVDYGNDNGVDVYGEGDDALELELGRGGTPATSALLAGNEQYPDIHLDIPWLNPNIFNRIQHRQSMGQALSIRTESSPEPALRQHCSQSRHSASSAGTPASRAPSLDPPSSDNGIEIQSFQLAVHNLGEPELGRSSLSEHGLDSFLDVSQFGLGGSADGGQSVVGTLDKDSSSFRQFALARMADHGTDMLVFDNLLQHPYRNRRVAARAFADLLQMATKSVFAVSQRKPFATINISTLKQ</sequence>
<protein>
    <submittedName>
        <fullName evidence="1">Uncharacterized protein</fullName>
    </submittedName>
</protein>
<proteinExistence type="predicted"/>
<accession>A0ACC1KTQ9</accession>
<organism evidence="1 2">
    <name type="scientific">Coemansia furcata</name>
    <dbReference type="NCBI Taxonomy" id="417177"/>
    <lineage>
        <taxon>Eukaryota</taxon>
        <taxon>Fungi</taxon>
        <taxon>Fungi incertae sedis</taxon>
        <taxon>Zoopagomycota</taxon>
        <taxon>Kickxellomycotina</taxon>
        <taxon>Kickxellomycetes</taxon>
        <taxon>Kickxellales</taxon>
        <taxon>Kickxellaceae</taxon>
        <taxon>Coemansia</taxon>
    </lineage>
</organism>
<name>A0ACC1KTQ9_9FUNG</name>
<comment type="caution">
    <text evidence="1">The sequence shown here is derived from an EMBL/GenBank/DDBJ whole genome shotgun (WGS) entry which is preliminary data.</text>
</comment>
<evidence type="ECO:0000313" key="1">
    <source>
        <dbReference type="EMBL" id="KAJ2794417.1"/>
    </source>
</evidence>
<evidence type="ECO:0000313" key="2">
    <source>
        <dbReference type="Proteomes" id="UP001140096"/>
    </source>
</evidence>
<reference evidence="1" key="1">
    <citation type="submission" date="2022-07" db="EMBL/GenBank/DDBJ databases">
        <title>Phylogenomic reconstructions and comparative analyses of Kickxellomycotina fungi.</title>
        <authorList>
            <person name="Reynolds N.K."/>
            <person name="Stajich J.E."/>
            <person name="Barry K."/>
            <person name="Grigoriev I.V."/>
            <person name="Crous P."/>
            <person name="Smith M.E."/>
        </authorList>
    </citation>
    <scope>NUCLEOTIDE SEQUENCE</scope>
    <source>
        <strain evidence="1">CBS 102833</strain>
    </source>
</reference>
<keyword evidence="2" id="KW-1185">Reference proteome</keyword>
<dbReference type="EMBL" id="JANBUP010004293">
    <property type="protein sequence ID" value="KAJ2794417.1"/>
    <property type="molecule type" value="Genomic_DNA"/>
</dbReference>
<gene>
    <name evidence="1" type="ORF">H4S07_006763</name>
</gene>
<dbReference type="Proteomes" id="UP001140096">
    <property type="component" value="Unassembled WGS sequence"/>
</dbReference>